<protein>
    <submittedName>
        <fullName evidence="1">Uncharacterized protein</fullName>
    </submittedName>
</protein>
<gene>
    <name evidence="1" type="ORF">CW354_20105</name>
</gene>
<evidence type="ECO:0000313" key="2">
    <source>
        <dbReference type="Proteomes" id="UP000239504"/>
    </source>
</evidence>
<dbReference type="Proteomes" id="UP000239504">
    <property type="component" value="Unassembled WGS sequence"/>
</dbReference>
<sequence length="100" mass="11148">MNKSGVIVRHYKDGAPCRGSGALPFEETCAALEAAHATLERRYRQLLKARASASLVAAIELGAVVCEMLRLERRIKRWRRTYGRDRKDAREGGSPMDTSS</sequence>
<organism evidence="1 2">
    <name type="scientific">Hyphococcus luteus</name>
    <dbReference type="NCBI Taxonomy" id="2058213"/>
    <lineage>
        <taxon>Bacteria</taxon>
        <taxon>Pseudomonadati</taxon>
        <taxon>Pseudomonadota</taxon>
        <taxon>Alphaproteobacteria</taxon>
        <taxon>Parvularculales</taxon>
        <taxon>Parvularculaceae</taxon>
        <taxon>Hyphococcus</taxon>
    </lineage>
</organism>
<evidence type="ECO:0000313" key="1">
    <source>
        <dbReference type="EMBL" id="PQA85844.1"/>
    </source>
</evidence>
<dbReference type="AlphaFoldDB" id="A0A2S7K011"/>
<reference evidence="1 2" key="1">
    <citation type="submission" date="2017-12" db="EMBL/GenBank/DDBJ databases">
        <authorList>
            <person name="Hurst M.R.H."/>
        </authorList>
    </citation>
    <scope>NUCLEOTIDE SEQUENCE [LARGE SCALE GENOMIC DNA]</scope>
    <source>
        <strain evidence="1 2">SY-3-19</strain>
    </source>
</reference>
<comment type="caution">
    <text evidence="1">The sequence shown here is derived from an EMBL/GenBank/DDBJ whole genome shotgun (WGS) entry which is preliminary data.</text>
</comment>
<dbReference type="RefSeq" id="WP_104831897.1">
    <property type="nucleotide sequence ID" value="NZ_PJCH01000016.1"/>
</dbReference>
<proteinExistence type="predicted"/>
<accession>A0A2S7K011</accession>
<keyword evidence="2" id="KW-1185">Reference proteome</keyword>
<dbReference type="EMBL" id="PJCH01000016">
    <property type="protein sequence ID" value="PQA85844.1"/>
    <property type="molecule type" value="Genomic_DNA"/>
</dbReference>
<name>A0A2S7K011_9PROT</name>